<gene>
    <name evidence="2" type="ORF">B0J13DRAFT_681367</name>
</gene>
<feature type="region of interest" description="Disordered" evidence="1">
    <location>
        <begin position="57"/>
        <end position="85"/>
    </location>
</feature>
<proteinExistence type="predicted"/>
<keyword evidence="3" id="KW-1185">Reference proteome</keyword>
<evidence type="ECO:0000313" key="3">
    <source>
        <dbReference type="Proteomes" id="UP000717696"/>
    </source>
</evidence>
<sequence>MPWSDAPSSTPHLSPLPRTQLACAVHRNLQAARVGKLLWPSSCPAFATTATTAAALPTLTNAHPSDSNKSAPYDGPRLTKTPSRSIAGTLVTLTAQAMLSTS</sequence>
<accession>A0A9P9D8Q0</accession>
<evidence type="ECO:0000256" key="1">
    <source>
        <dbReference type="SAM" id="MobiDB-lite"/>
    </source>
</evidence>
<protein>
    <submittedName>
        <fullName evidence="2">Uncharacterized protein</fullName>
    </submittedName>
</protein>
<evidence type="ECO:0000313" key="2">
    <source>
        <dbReference type="EMBL" id="KAH7115785.1"/>
    </source>
</evidence>
<feature type="compositionally biased region" description="Polar residues" evidence="1">
    <location>
        <begin position="61"/>
        <end position="70"/>
    </location>
</feature>
<name>A0A9P9D8Q0_9HYPO</name>
<organism evidence="2 3">
    <name type="scientific">Dactylonectria estremocensis</name>
    <dbReference type="NCBI Taxonomy" id="1079267"/>
    <lineage>
        <taxon>Eukaryota</taxon>
        <taxon>Fungi</taxon>
        <taxon>Dikarya</taxon>
        <taxon>Ascomycota</taxon>
        <taxon>Pezizomycotina</taxon>
        <taxon>Sordariomycetes</taxon>
        <taxon>Hypocreomycetidae</taxon>
        <taxon>Hypocreales</taxon>
        <taxon>Nectriaceae</taxon>
        <taxon>Dactylonectria</taxon>
    </lineage>
</organism>
<feature type="non-terminal residue" evidence="2">
    <location>
        <position position="1"/>
    </location>
</feature>
<dbReference type="AlphaFoldDB" id="A0A9P9D8Q0"/>
<dbReference type="EMBL" id="JAGMUU010000037">
    <property type="protein sequence ID" value="KAH7115785.1"/>
    <property type="molecule type" value="Genomic_DNA"/>
</dbReference>
<dbReference type="Proteomes" id="UP000717696">
    <property type="component" value="Unassembled WGS sequence"/>
</dbReference>
<comment type="caution">
    <text evidence="2">The sequence shown here is derived from an EMBL/GenBank/DDBJ whole genome shotgun (WGS) entry which is preliminary data.</text>
</comment>
<reference evidence="2" key="1">
    <citation type="journal article" date="2021" name="Nat. Commun.">
        <title>Genetic determinants of endophytism in the Arabidopsis root mycobiome.</title>
        <authorList>
            <person name="Mesny F."/>
            <person name="Miyauchi S."/>
            <person name="Thiergart T."/>
            <person name="Pickel B."/>
            <person name="Atanasova L."/>
            <person name="Karlsson M."/>
            <person name="Huettel B."/>
            <person name="Barry K.W."/>
            <person name="Haridas S."/>
            <person name="Chen C."/>
            <person name="Bauer D."/>
            <person name="Andreopoulos W."/>
            <person name="Pangilinan J."/>
            <person name="LaButti K."/>
            <person name="Riley R."/>
            <person name="Lipzen A."/>
            <person name="Clum A."/>
            <person name="Drula E."/>
            <person name="Henrissat B."/>
            <person name="Kohler A."/>
            <person name="Grigoriev I.V."/>
            <person name="Martin F.M."/>
            <person name="Hacquard S."/>
        </authorList>
    </citation>
    <scope>NUCLEOTIDE SEQUENCE</scope>
    <source>
        <strain evidence="2">MPI-CAGE-AT-0021</strain>
    </source>
</reference>